<dbReference type="Pfam" id="PF14253">
    <property type="entry name" value="AbiH"/>
    <property type="match status" value="1"/>
</dbReference>
<protein>
    <submittedName>
        <fullName evidence="1">Bacteriophage abortive infection AbiH</fullName>
    </submittedName>
</protein>
<sequence length="216" mass="24840">MAAEAAIGPAQTIMRELPGEFKNWVSTLKISNSTKPLANILSNESKFVNFNYTEFLETVYGIPKKNIWYIHGDRRDKNTELILGHAPEAQFKEEIDLHKSKSKGLKIKNQTEYDLSETARYGLAGYYDATTKKSADVIEDNKDKFKNFRYIEDVVVIGHSLSQVDYPYFKEIIKYNQNSAAMNWHISWYSSGDLKGIKQFVSEMNISNSKVKIFRT</sequence>
<proteinExistence type="predicted"/>
<dbReference type="RefSeq" id="WP_089717439.1">
    <property type="nucleotide sequence ID" value="NZ_FNEH01000027.1"/>
</dbReference>
<dbReference type="Proteomes" id="UP000198945">
    <property type="component" value="Unassembled WGS sequence"/>
</dbReference>
<accession>A0A1G8QV46</accession>
<gene>
    <name evidence="1" type="ORF">SAMN04515654_1272</name>
</gene>
<evidence type="ECO:0000313" key="2">
    <source>
        <dbReference type="Proteomes" id="UP000198945"/>
    </source>
</evidence>
<dbReference type="InterPro" id="IPR025935">
    <property type="entry name" value="AbiH"/>
</dbReference>
<name>A0A1G8QV46_9FIRM</name>
<evidence type="ECO:0000313" key="1">
    <source>
        <dbReference type="EMBL" id="SDJ08576.1"/>
    </source>
</evidence>
<reference evidence="1 2" key="1">
    <citation type="submission" date="2016-10" db="EMBL/GenBank/DDBJ databases">
        <authorList>
            <person name="de Groot N.N."/>
        </authorList>
    </citation>
    <scope>NUCLEOTIDE SEQUENCE [LARGE SCALE GENOMIC DNA]</scope>
    <source>
        <strain evidence="1 2">WG7</strain>
    </source>
</reference>
<dbReference type="AlphaFoldDB" id="A0A1G8QV46"/>
<dbReference type="EMBL" id="FNEH01000027">
    <property type="protein sequence ID" value="SDJ08576.1"/>
    <property type="molecule type" value="Genomic_DNA"/>
</dbReference>
<organism evidence="1 2">
    <name type="scientific">Halanaerobium congolense</name>
    <dbReference type="NCBI Taxonomy" id="54121"/>
    <lineage>
        <taxon>Bacteria</taxon>
        <taxon>Bacillati</taxon>
        <taxon>Bacillota</taxon>
        <taxon>Clostridia</taxon>
        <taxon>Halanaerobiales</taxon>
        <taxon>Halanaerobiaceae</taxon>
        <taxon>Halanaerobium</taxon>
    </lineage>
</organism>